<feature type="transmembrane region" description="Helical" evidence="10">
    <location>
        <begin position="230"/>
        <end position="250"/>
    </location>
</feature>
<evidence type="ECO:0000256" key="1">
    <source>
        <dbReference type="ARBA" id="ARBA00004141"/>
    </source>
</evidence>
<feature type="transmembrane region" description="Helical" evidence="10">
    <location>
        <begin position="78"/>
        <end position="98"/>
    </location>
</feature>
<dbReference type="InterPro" id="IPR001991">
    <property type="entry name" value="Na-dicarboxylate_symporter"/>
</dbReference>
<evidence type="ECO:0000256" key="3">
    <source>
        <dbReference type="ARBA" id="ARBA00022031"/>
    </source>
</evidence>
<comment type="caution">
    <text evidence="11">The sequence shown here is derived from an EMBL/GenBank/DDBJ whole genome shotgun (WGS) entry which is preliminary data.</text>
</comment>
<keyword evidence="4" id="KW-0813">Transport</keyword>
<evidence type="ECO:0000256" key="2">
    <source>
        <dbReference type="ARBA" id="ARBA00006148"/>
    </source>
</evidence>
<keyword evidence="12" id="KW-1185">Reference proteome</keyword>
<keyword evidence="6" id="KW-0029">Amino-acid transport</keyword>
<comment type="similarity">
    <text evidence="2">Belongs to the dicarboxylate/amino acid:cation symporter (DAACS) (TC 2.A.23) family.</text>
</comment>
<feature type="transmembrane region" description="Helical" evidence="10">
    <location>
        <begin position="118"/>
        <end position="139"/>
    </location>
</feature>
<organism evidence="11 12">
    <name type="scientific">Enterococcus canis</name>
    <dbReference type="NCBI Taxonomy" id="214095"/>
    <lineage>
        <taxon>Bacteria</taxon>
        <taxon>Bacillati</taxon>
        <taxon>Bacillota</taxon>
        <taxon>Bacilli</taxon>
        <taxon>Lactobacillales</taxon>
        <taxon>Enterococcaceae</taxon>
        <taxon>Enterococcus</taxon>
    </lineage>
</organism>
<dbReference type="GO" id="GO:0005886">
    <property type="term" value="C:plasma membrane"/>
    <property type="evidence" value="ECO:0007669"/>
    <property type="project" value="TreeGrafter"/>
</dbReference>
<protein>
    <recommendedName>
        <fullName evidence="3">L-cystine uptake protein TcyP</fullName>
    </recommendedName>
    <alternativeName>
        <fullName evidence="9">Transporter of cystine TcyP</fullName>
    </alternativeName>
</protein>
<dbReference type="GO" id="GO:0015293">
    <property type="term" value="F:symporter activity"/>
    <property type="evidence" value="ECO:0007669"/>
    <property type="project" value="InterPro"/>
</dbReference>
<dbReference type="PRINTS" id="PR00173">
    <property type="entry name" value="EDTRNSPORT"/>
</dbReference>
<feature type="transmembrane region" description="Helical" evidence="10">
    <location>
        <begin position="441"/>
        <end position="463"/>
    </location>
</feature>
<evidence type="ECO:0000256" key="8">
    <source>
        <dbReference type="ARBA" id="ARBA00023136"/>
    </source>
</evidence>
<evidence type="ECO:0000256" key="9">
    <source>
        <dbReference type="ARBA" id="ARBA00031293"/>
    </source>
</evidence>
<keyword evidence="7 10" id="KW-1133">Transmembrane helix</keyword>
<evidence type="ECO:0000256" key="6">
    <source>
        <dbReference type="ARBA" id="ARBA00022970"/>
    </source>
</evidence>
<name>A0A1L8RJH2_9ENTE</name>
<accession>A0A1L8RJH2</accession>
<sequence>MYIASQAFFHWLFENIRYDESVFENFMIQGVFCWRVKSRNKKRRNLMNTIMTIIVLIAFALLLYVFHRLNVKHIKFSTRVFSALGVGIVFGALLQLIFGTQNDVVTQSMPWINIVGDGYVALLQMLVMPLVFISIVSAFTKLKVTTNLKKIAFSVLGTLLGTTAIAALIGYGSTILFGLQGATFTQGAAESERIAELATRQETVSSLSLPEQIVSFIPKNVFADFAGTRATSTIGVVIFAAFIGVAYLGVKRKAEKEAAFFADLVESLYKIIMRIVTLVLRLTPYGVMALMTRVVATSDFDAILNLGKFVAASYVALIAVLIVHSIILIGNKVSPINYFKKAFPVLSFAFTSRSSAGALPLNIETQTKALGVDDTTANFAGSFGLSIGQNGCAGVYPAMLATIVAPTAGIDVFSPSFFLMLIAIVTISSFGVAGVGGGATFASLIVLGAMNLPVAIVGLVISVEPLIDMARTLVNVSGSMVAGVTTSNVIHELDRDRLTDPEFVVES</sequence>
<keyword evidence="8 10" id="KW-0472">Membrane</keyword>
<dbReference type="Proteomes" id="UP000181884">
    <property type="component" value="Unassembled WGS sequence"/>
</dbReference>
<evidence type="ECO:0000313" key="11">
    <source>
        <dbReference type="EMBL" id="OJG19931.1"/>
    </source>
</evidence>
<proteinExistence type="inferred from homology"/>
<evidence type="ECO:0000256" key="4">
    <source>
        <dbReference type="ARBA" id="ARBA00022448"/>
    </source>
</evidence>
<evidence type="ECO:0000256" key="10">
    <source>
        <dbReference type="SAM" id="Phobius"/>
    </source>
</evidence>
<dbReference type="PANTHER" id="PTHR42865:SF5">
    <property type="entry name" value="L-CYSTINE TRANSPORTER TCYP"/>
    <property type="match status" value="1"/>
</dbReference>
<evidence type="ECO:0000256" key="7">
    <source>
        <dbReference type="ARBA" id="ARBA00022989"/>
    </source>
</evidence>
<dbReference type="InterPro" id="IPR036458">
    <property type="entry name" value="Na:dicarbo_symporter_sf"/>
</dbReference>
<dbReference type="GO" id="GO:0015184">
    <property type="term" value="F:L-cystine transmembrane transporter activity"/>
    <property type="evidence" value="ECO:0007669"/>
    <property type="project" value="TreeGrafter"/>
</dbReference>
<dbReference type="STRING" id="214095.RU97_GL000164"/>
<dbReference type="Pfam" id="PF00375">
    <property type="entry name" value="SDF"/>
    <property type="match status" value="1"/>
</dbReference>
<keyword evidence="5 10" id="KW-0812">Transmembrane</keyword>
<dbReference type="Gene3D" id="1.10.3860.10">
    <property type="entry name" value="Sodium:dicarboxylate symporter"/>
    <property type="match status" value="1"/>
</dbReference>
<feature type="transmembrane region" description="Helical" evidence="10">
    <location>
        <begin position="271"/>
        <end position="291"/>
    </location>
</feature>
<evidence type="ECO:0000256" key="5">
    <source>
        <dbReference type="ARBA" id="ARBA00022692"/>
    </source>
</evidence>
<evidence type="ECO:0000313" key="12">
    <source>
        <dbReference type="Proteomes" id="UP000181884"/>
    </source>
</evidence>
<feature type="transmembrane region" description="Helical" evidence="10">
    <location>
        <begin position="311"/>
        <end position="330"/>
    </location>
</feature>
<gene>
    <name evidence="11" type="ORF">RU97_GL000164</name>
</gene>
<dbReference type="EMBL" id="JXKH01000001">
    <property type="protein sequence ID" value="OJG19931.1"/>
    <property type="molecule type" value="Genomic_DNA"/>
</dbReference>
<comment type="subcellular location">
    <subcellularLocation>
        <location evidence="1">Membrane</location>
        <topology evidence="1">Multi-pass membrane protein</topology>
    </subcellularLocation>
</comment>
<feature type="transmembrane region" description="Helical" evidence="10">
    <location>
        <begin position="151"/>
        <end position="171"/>
    </location>
</feature>
<feature type="transmembrane region" description="Helical" evidence="10">
    <location>
        <begin position="417"/>
        <end position="435"/>
    </location>
</feature>
<feature type="transmembrane region" description="Helical" evidence="10">
    <location>
        <begin position="46"/>
        <end position="66"/>
    </location>
</feature>
<dbReference type="PANTHER" id="PTHR42865">
    <property type="entry name" value="PROTON/GLUTAMATE-ASPARTATE SYMPORTER"/>
    <property type="match status" value="1"/>
</dbReference>
<dbReference type="SUPFAM" id="SSF118215">
    <property type="entry name" value="Proton glutamate symport protein"/>
    <property type="match status" value="1"/>
</dbReference>
<reference evidence="11 12" key="1">
    <citation type="submission" date="2014-12" db="EMBL/GenBank/DDBJ databases">
        <title>Draft genome sequences of 29 type strains of Enterococci.</title>
        <authorList>
            <person name="Zhong Z."/>
            <person name="Sun Z."/>
            <person name="Liu W."/>
            <person name="Zhang W."/>
            <person name="Zhang H."/>
        </authorList>
    </citation>
    <scope>NUCLEOTIDE SEQUENCE [LARGE SCALE GENOMIC DNA]</scope>
    <source>
        <strain evidence="11 12">DSM 17029</strain>
    </source>
</reference>
<dbReference type="AlphaFoldDB" id="A0A1L8RJH2"/>